<sequence length="191" mass="21122">FVDDVNFTTAHPSILRNAQNLELAGLLAKEWEQEDKACFESEKTELTHFQADRMDLSTVSIRFDGQVISPSDSMKWIGVWLDNKLSGAKHIQVRAMSAMRALNASIAVMHKSWGLRPLLVRDLARSTVLPCADYGVASFLPLPPSAYKLLDRVNKSVARCITGSFRSASLAALEKEAVILPAQLRIERGAL</sequence>
<name>A0AAD6YHI2_9AGAR</name>
<reference evidence="1" key="1">
    <citation type="submission" date="2023-03" db="EMBL/GenBank/DDBJ databases">
        <title>Massive genome expansion in bonnet fungi (Mycena s.s.) driven by repeated elements and novel gene families across ecological guilds.</title>
        <authorList>
            <consortium name="Lawrence Berkeley National Laboratory"/>
            <person name="Harder C.B."/>
            <person name="Miyauchi S."/>
            <person name="Viragh M."/>
            <person name="Kuo A."/>
            <person name="Thoen E."/>
            <person name="Andreopoulos B."/>
            <person name="Lu D."/>
            <person name="Skrede I."/>
            <person name="Drula E."/>
            <person name="Henrissat B."/>
            <person name="Morin E."/>
            <person name="Kohler A."/>
            <person name="Barry K."/>
            <person name="LaButti K."/>
            <person name="Morin E."/>
            <person name="Salamov A."/>
            <person name="Lipzen A."/>
            <person name="Mereny Z."/>
            <person name="Hegedus B."/>
            <person name="Baldrian P."/>
            <person name="Stursova M."/>
            <person name="Weitz H."/>
            <person name="Taylor A."/>
            <person name="Grigoriev I.V."/>
            <person name="Nagy L.G."/>
            <person name="Martin F."/>
            <person name="Kauserud H."/>
        </authorList>
    </citation>
    <scope>NUCLEOTIDE SEQUENCE</scope>
    <source>
        <strain evidence="1">9144</strain>
    </source>
</reference>
<evidence type="ECO:0000313" key="2">
    <source>
        <dbReference type="Proteomes" id="UP001219525"/>
    </source>
</evidence>
<gene>
    <name evidence="1" type="ORF">GGX14DRAFT_334661</name>
</gene>
<evidence type="ECO:0000313" key="1">
    <source>
        <dbReference type="EMBL" id="KAJ7210354.1"/>
    </source>
</evidence>
<dbReference type="PANTHER" id="PTHR33481:SF1">
    <property type="entry name" value="ENDONUCLEASE_EXONUCLEASE_PHOSPHATASE DOMAIN-CONTAINING PROTEIN-RELATED"/>
    <property type="match status" value="1"/>
</dbReference>
<protein>
    <recommendedName>
        <fullName evidence="3">Reverse transcriptase</fullName>
    </recommendedName>
</protein>
<proteinExistence type="predicted"/>
<comment type="caution">
    <text evidence="1">The sequence shown here is derived from an EMBL/GenBank/DDBJ whole genome shotgun (WGS) entry which is preliminary data.</text>
</comment>
<keyword evidence="2" id="KW-1185">Reference proteome</keyword>
<organism evidence="1 2">
    <name type="scientific">Mycena pura</name>
    <dbReference type="NCBI Taxonomy" id="153505"/>
    <lineage>
        <taxon>Eukaryota</taxon>
        <taxon>Fungi</taxon>
        <taxon>Dikarya</taxon>
        <taxon>Basidiomycota</taxon>
        <taxon>Agaricomycotina</taxon>
        <taxon>Agaricomycetes</taxon>
        <taxon>Agaricomycetidae</taxon>
        <taxon>Agaricales</taxon>
        <taxon>Marasmiineae</taxon>
        <taxon>Mycenaceae</taxon>
        <taxon>Mycena</taxon>
    </lineage>
</organism>
<feature type="non-terminal residue" evidence="1">
    <location>
        <position position="191"/>
    </location>
</feature>
<evidence type="ECO:0008006" key="3">
    <source>
        <dbReference type="Google" id="ProtNLM"/>
    </source>
</evidence>
<accession>A0AAD6YHI2</accession>
<dbReference type="PANTHER" id="PTHR33481">
    <property type="entry name" value="REVERSE TRANSCRIPTASE"/>
    <property type="match status" value="1"/>
</dbReference>
<dbReference type="AlphaFoldDB" id="A0AAD6YHI2"/>
<dbReference type="Proteomes" id="UP001219525">
    <property type="component" value="Unassembled WGS sequence"/>
</dbReference>
<feature type="non-terminal residue" evidence="1">
    <location>
        <position position="1"/>
    </location>
</feature>
<dbReference type="EMBL" id="JARJCW010000028">
    <property type="protein sequence ID" value="KAJ7210354.1"/>
    <property type="molecule type" value="Genomic_DNA"/>
</dbReference>